<dbReference type="SUPFAM" id="SSF82153">
    <property type="entry name" value="FAS1 domain"/>
    <property type="match status" value="1"/>
</dbReference>
<feature type="compositionally biased region" description="Polar residues" evidence="2">
    <location>
        <begin position="251"/>
        <end position="262"/>
    </location>
</feature>
<organism evidence="5 6">
    <name type="scientific">Trifolium subterraneum</name>
    <name type="common">Subterranean clover</name>
    <dbReference type="NCBI Taxonomy" id="3900"/>
    <lineage>
        <taxon>Eukaryota</taxon>
        <taxon>Viridiplantae</taxon>
        <taxon>Streptophyta</taxon>
        <taxon>Embryophyta</taxon>
        <taxon>Tracheophyta</taxon>
        <taxon>Spermatophyta</taxon>
        <taxon>Magnoliopsida</taxon>
        <taxon>eudicotyledons</taxon>
        <taxon>Gunneridae</taxon>
        <taxon>Pentapetalae</taxon>
        <taxon>rosids</taxon>
        <taxon>fabids</taxon>
        <taxon>Fabales</taxon>
        <taxon>Fabaceae</taxon>
        <taxon>Papilionoideae</taxon>
        <taxon>50 kb inversion clade</taxon>
        <taxon>NPAAA clade</taxon>
        <taxon>Hologalegina</taxon>
        <taxon>IRL clade</taxon>
        <taxon>Trifolieae</taxon>
        <taxon>Trifolium</taxon>
    </lineage>
</organism>
<dbReference type="FunFam" id="2.30.180.10:FF:000046">
    <property type="entry name" value="Fasciclin-like arabinogalactan family protein"/>
    <property type="match status" value="1"/>
</dbReference>
<keyword evidence="6" id="KW-1185">Reference proteome</keyword>
<dbReference type="AlphaFoldDB" id="A0A2Z6P4B6"/>
<reference evidence="6" key="1">
    <citation type="journal article" date="2017" name="Front. Plant Sci.">
        <title>Climate Clever Clovers: New Paradigm to Reduce the Environmental Footprint of Ruminants by Breeding Low Methanogenic Forages Utilizing Haplotype Variation.</title>
        <authorList>
            <person name="Kaur P."/>
            <person name="Appels R."/>
            <person name="Bayer P.E."/>
            <person name="Keeble-Gagnere G."/>
            <person name="Wang J."/>
            <person name="Hirakawa H."/>
            <person name="Shirasawa K."/>
            <person name="Vercoe P."/>
            <person name="Stefanova K."/>
            <person name="Durmic Z."/>
            <person name="Nichols P."/>
            <person name="Revell C."/>
            <person name="Isobe S.N."/>
            <person name="Edwards D."/>
            <person name="Erskine W."/>
        </authorList>
    </citation>
    <scope>NUCLEOTIDE SEQUENCE [LARGE SCALE GENOMIC DNA]</scope>
    <source>
        <strain evidence="6">cv. Daliak</strain>
    </source>
</reference>
<dbReference type="PANTHER" id="PTHR33985">
    <property type="entry name" value="OS02G0491300 PROTEIN-RELATED"/>
    <property type="match status" value="1"/>
</dbReference>
<sequence length="356" mass="38881">MNSIFPLRAVLVAVVLLLSNAFTVVKCIPNREFDSMLTTLRSRGYHLFCNAILTSDLRIDLLAFEDANSNETHSFTFFAPTDSSLFALDMAQTASSYTDTLRYHIIPRRLSLAELRRLPNGYTLPTLLSTRRISVTRRAGSFVTVIGGVDVAFPGLFYGRHVVVHGLSGILHVRSYNPSSPAPATSPIRSPHHRHFSPRRNSSSPVNQTVLDPVPRSVSFNFTGKRDSHDSVEAPSPSSIPAKSPEIGTDNVHSPVNFSNSPFVAPDLPPSYPGSDISFPPEGFSDTASPSPLPVDLEPVVQKNSRVSLLEVEGAIEMPVKSEALDGIRKCETEAVGLKNRISDNDLVDHMQCYAA</sequence>
<name>A0A2Z6P4B6_TRISU</name>
<dbReference type="OrthoDB" id="1937685at2759"/>
<dbReference type="Proteomes" id="UP000242715">
    <property type="component" value="Unassembled WGS sequence"/>
</dbReference>
<feature type="signal peptide" evidence="3">
    <location>
        <begin position="1"/>
        <end position="27"/>
    </location>
</feature>
<keyword evidence="3" id="KW-0732">Signal</keyword>
<feature type="region of interest" description="Disordered" evidence="2">
    <location>
        <begin position="178"/>
        <end position="295"/>
    </location>
</feature>
<comment type="similarity">
    <text evidence="1">Belongs to the fasciclin-like AGP family.</text>
</comment>
<evidence type="ECO:0000256" key="1">
    <source>
        <dbReference type="ARBA" id="ARBA00007843"/>
    </source>
</evidence>
<evidence type="ECO:0000256" key="3">
    <source>
        <dbReference type="SAM" id="SignalP"/>
    </source>
</evidence>
<dbReference type="EMBL" id="DF973965">
    <property type="protein sequence ID" value="GAU43312.1"/>
    <property type="molecule type" value="Genomic_DNA"/>
</dbReference>
<evidence type="ECO:0000313" key="5">
    <source>
        <dbReference type="EMBL" id="GAU43312.1"/>
    </source>
</evidence>
<dbReference type="InterPro" id="IPR036378">
    <property type="entry name" value="FAS1_dom_sf"/>
</dbReference>
<gene>
    <name evidence="5" type="ORF">TSUD_390110</name>
</gene>
<dbReference type="PROSITE" id="PS50213">
    <property type="entry name" value="FAS1"/>
    <property type="match status" value="1"/>
</dbReference>
<evidence type="ECO:0000256" key="2">
    <source>
        <dbReference type="SAM" id="MobiDB-lite"/>
    </source>
</evidence>
<evidence type="ECO:0000259" key="4">
    <source>
        <dbReference type="PROSITE" id="PS50213"/>
    </source>
</evidence>
<evidence type="ECO:0000313" key="6">
    <source>
        <dbReference type="Proteomes" id="UP000242715"/>
    </source>
</evidence>
<feature type="compositionally biased region" description="Low complexity" evidence="2">
    <location>
        <begin position="233"/>
        <end position="247"/>
    </location>
</feature>
<proteinExistence type="inferred from homology"/>
<dbReference type="Gene3D" id="2.30.180.10">
    <property type="entry name" value="FAS1 domain"/>
    <property type="match status" value="1"/>
</dbReference>
<feature type="chain" id="PRO_5016277619" description="FAS1 domain-containing protein" evidence="3">
    <location>
        <begin position="28"/>
        <end position="356"/>
    </location>
</feature>
<dbReference type="PANTHER" id="PTHR33985:SF15">
    <property type="entry name" value="FASCICLIN-LIKE ARABINOGALACTAN PROTEIN 19"/>
    <property type="match status" value="1"/>
</dbReference>
<dbReference type="Pfam" id="PF02469">
    <property type="entry name" value="Fasciclin"/>
    <property type="match status" value="1"/>
</dbReference>
<accession>A0A2Z6P4B6</accession>
<dbReference type="InterPro" id="IPR052806">
    <property type="entry name" value="Fasciclin-like_AGP"/>
</dbReference>
<dbReference type="SMART" id="SM00554">
    <property type="entry name" value="FAS1"/>
    <property type="match status" value="1"/>
</dbReference>
<dbReference type="InterPro" id="IPR000782">
    <property type="entry name" value="FAS1_domain"/>
</dbReference>
<protein>
    <recommendedName>
        <fullName evidence="4">FAS1 domain-containing protein</fullName>
    </recommendedName>
</protein>
<feature type="domain" description="FAS1" evidence="4">
    <location>
        <begin position="33"/>
        <end position="171"/>
    </location>
</feature>